<accession>A0A1E3ASY4</accession>
<dbReference type="RefSeq" id="WP_081329944.1">
    <property type="nucleotide sequence ID" value="NZ_JBKXXQ010000009.1"/>
</dbReference>
<dbReference type="PATRIC" id="fig|1432052.3.peg.2675"/>
<feature type="chain" id="PRO_5039427270" evidence="2">
    <location>
        <begin position="21"/>
        <end position="515"/>
    </location>
</feature>
<name>A0A1E3ASY4_9FIRM</name>
<dbReference type="Gene3D" id="3.40.190.10">
    <property type="entry name" value="Periplasmic binding protein-like II"/>
    <property type="match status" value="1"/>
</dbReference>
<dbReference type="Pfam" id="PF01547">
    <property type="entry name" value="SBP_bac_1"/>
    <property type="match status" value="1"/>
</dbReference>
<dbReference type="GeneID" id="93303820"/>
<dbReference type="SUPFAM" id="SSF53850">
    <property type="entry name" value="Periplasmic binding protein-like II"/>
    <property type="match status" value="1"/>
</dbReference>
<dbReference type="EMBL" id="MCGI01000002">
    <property type="protein sequence ID" value="ODM11810.1"/>
    <property type="molecule type" value="Genomic_DNA"/>
</dbReference>
<protein>
    <submittedName>
        <fullName evidence="4">Bacterial extracellular solute-binding protein</fullName>
    </submittedName>
</protein>
<dbReference type="AlphaFoldDB" id="A0A1E3ASY4"/>
<reference evidence="4 5" key="1">
    <citation type="submission" date="2016-07" db="EMBL/GenBank/DDBJ databases">
        <title>Characterization of isolates of Eisenbergiella tayi derived from blood cultures, using whole genome sequencing.</title>
        <authorList>
            <person name="Burdz T."/>
            <person name="Wiebe D."/>
            <person name="Huynh C."/>
            <person name="Bernard K."/>
        </authorList>
    </citation>
    <scope>NUCLEOTIDE SEQUENCE [LARGE SCALE GENOMIC DNA]</scope>
    <source>
        <strain evidence="4 5">NML 120489</strain>
    </source>
</reference>
<dbReference type="PANTHER" id="PTHR43649">
    <property type="entry name" value="ARABINOSE-BINDING PROTEIN-RELATED"/>
    <property type="match status" value="1"/>
</dbReference>
<dbReference type="Pfam" id="PF12010">
    <property type="entry name" value="DUF3502"/>
    <property type="match status" value="1"/>
</dbReference>
<proteinExistence type="predicted"/>
<sequence>MKSKLLALVMTGLLVLGMLSGCGSTNKTSGESAEEAAQTGKETAENNNAADGDEMYHAVLVYVVAQDSQDQEKVNARFNELTKEQLNMEVTLMPMTFSTWGSQLPLMLAGGEQVDLFPMFSNNASTYVASDYLVDLTPYLEHAPYIVDLLGMDSISCCSIGDFIYGIPTMKERSMPNAMVMRTDCLEAAGIDPASVKTYEDITAAYEKVHALYPDMIMFGGSGSGTSAATPGGQSVSFDGLGQVVGTGVLEDYGQTTTVTNFYESDYFKYLVDTARDWYQKGYVAKDMATSIDGGEAQMRAGNLFSYMTNCKPNTKQEKDDQTGYDTTIVQIDKNVMTTGGINAISYGIGAGSPNPEKAMELLNWISQTKEANDLLNWGVEGIHWVETEDGTADYPEGVTSESCGYHQNMGYILPNQFNSHVWVGNEADIFEQYQEVDGKAVVSKAYGFTPDLTVVTDQIAAVTDVISQYIGQITTGSVDPEPAIEDFNQALYNAGLQDIIDAKQEQLDAWLAQQ</sequence>
<evidence type="ECO:0000259" key="3">
    <source>
        <dbReference type="Pfam" id="PF12010"/>
    </source>
</evidence>
<feature type="domain" description="DUF3502" evidence="3">
    <location>
        <begin position="446"/>
        <end position="513"/>
    </location>
</feature>
<dbReference type="InterPro" id="IPR050490">
    <property type="entry name" value="Bact_solute-bd_prot1"/>
</dbReference>
<dbReference type="InterPro" id="IPR022627">
    <property type="entry name" value="DUF3502"/>
</dbReference>
<evidence type="ECO:0000313" key="4">
    <source>
        <dbReference type="EMBL" id="ODM11810.1"/>
    </source>
</evidence>
<dbReference type="InterPro" id="IPR006059">
    <property type="entry name" value="SBP"/>
</dbReference>
<evidence type="ECO:0000256" key="2">
    <source>
        <dbReference type="SAM" id="SignalP"/>
    </source>
</evidence>
<keyword evidence="2" id="KW-0732">Signal</keyword>
<organism evidence="4 5">
    <name type="scientific">Eisenbergiella tayi</name>
    <dbReference type="NCBI Taxonomy" id="1432052"/>
    <lineage>
        <taxon>Bacteria</taxon>
        <taxon>Bacillati</taxon>
        <taxon>Bacillota</taxon>
        <taxon>Clostridia</taxon>
        <taxon>Lachnospirales</taxon>
        <taxon>Lachnospiraceae</taxon>
        <taxon>Eisenbergiella</taxon>
    </lineage>
</organism>
<evidence type="ECO:0000256" key="1">
    <source>
        <dbReference type="SAM" id="MobiDB-lite"/>
    </source>
</evidence>
<feature type="region of interest" description="Disordered" evidence="1">
    <location>
        <begin position="25"/>
        <end position="49"/>
    </location>
</feature>
<evidence type="ECO:0000313" key="5">
    <source>
        <dbReference type="Proteomes" id="UP000095003"/>
    </source>
</evidence>
<gene>
    <name evidence="4" type="ORF">BEH84_02425</name>
</gene>
<dbReference type="Proteomes" id="UP000095003">
    <property type="component" value="Unassembled WGS sequence"/>
</dbReference>
<dbReference type="PROSITE" id="PS51257">
    <property type="entry name" value="PROKAR_LIPOPROTEIN"/>
    <property type="match status" value="1"/>
</dbReference>
<feature type="signal peptide" evidence="2">
    <location>
        <begin position="1"/>
        <end position="20"/>
    </location>
</feature>
<comment type="caution">
    <text evidence="4">The sequence shown here is derived from an EMBL/GenBank/DDBJ whole genome shotgun (WGS) entry which is preliminary data.</text>
</comment>